<dbReference type="SUPFAM" id="SSF103515">
    <property type="entry name" value="Autotransporter"/>
    <property type="match status" value="1"/>
</dbReference>
<keyword evidence="4" id="KW-1185">Reference proteome</keyword>
<dbReference type="EMBL" id="CP132315">
    <property type="protein sequence ID" value="WLS05241.1"/>
    <property type="molecule type" value="Genomic_DNA"/>
</dbReference>
<dbReference type="RefSeq" id="WP_306161705.1">
    <property type="nucleotide sequence ID" value="NZ_CP132315.1"/>
</dbReference>
<dbReference type="InterPro" id="IPR006315">
    <property type="entry name" value="OM_autotransptr_brl_dom"/>
</dbReference>
<dbReference type="InterPro" id="IPR036709">
    <property type="entry name" value="Autotransporte_beta_dom_sf"/>
</dbReference>
<dbReference type="Proteomes" id="UP001225788">
    <property type="component" value="Plasmid unnamed1"/>
</dbReference>
<dbReference type="Pfam" id="PF00534">
    <property type="entry name" value="Glycos_transf_1"/>
    <property type="match status" value="1"/>
</dbReference>
<organism evidence="3 4">
    <name type="scientific">Shinella oryzae</name>
    <dbReference type="NCBI Taxonomy" id="2871820"/>
    <lineage>
        <taxon>Bacteria</taxon>
        <taxon>Pseudomonadati</taxon>
        <taxon>Pseudomonadota</taxon>
        <taxon>Alphaproteobacteria</taxon>
        <taxon>Hyphomicrobiales</taxon>
        <taxon>Rhizobiaceae</taxon>
        <taxon>Shinella</taxon>
    </lineage>
</organism>
<dbReference type="Gene3D" id="3.40.50.2000">
    <property type="entry name" value="Glycogen Phosphorylase B"/>
    <property type="match status" value="1"/>
</dbReference>
<reference evidence="3 4" key="1">
    <citation type="submission" date="2023-08" db="EMBL/GenBank/DDBJ databases">
        <title>Pathogen: clinical or host-associated sample.</title>
        <authorList>
            <person name="Hergert J."/>
            <person name="Casey R."/>
            <person name="Wagner J."/>
            <person name="Young E.L."/>
            <person name="Oakeson K.F."/>
        </authorList>
    </citation>
    <scope>NUCLEOTIDE SEQUENCE [LARGE SCALE GENOMIC DNA]</scope>
    <source>
        <strain evidence="3 4">UPHL-collab-2</strain>
        <plasmid evidence="3 4">unnamed1</plasmid>
    </source>
</reference>
<sequence>MSKLVAELISLISKTHLSAFDTCGQSPVYFFDIVEDYEQIGGVAAVSRRLRNALSQRLGKQLISVRDIAAGFGCGDANEYYLQRERRAIEALAVLDPASTFLIPNFQSPLRRVEGRAKPVVINLVHDIQFAALPEFFTAQHRNWLHHAFAEVRDNADTVVFVSHSTREQFERIFGAPARTAVVPVPIGGAHNDPTPPRDPKRFLLAVQHGECHPHKNVEGVLRLFADMSVADPNLLLVVAGRGEANFRKARETLPSALQSRTQHVGYVSRAQLTKLYRDSSGFVSLSRFEGFNMPAAEAAVQGTPLILSDLPVHRELHGKTACFLDPDAPDAVLASAFLRSAAQRPRLPNQALADACSAQSVADVYSELIDFALEAERRRPRALSTRSAQPWRRNTRQRFCFQPISGKGAESLASRIPFSRALMIGTIVGGALLDDTVSNAALAQSTSCVNGVAASGGAGGMSFHGTIWATPGGAGGTSGSPDGNPGGGSSYFSGGGGGAGGECAWQAGGNGGVGGGLGGGGGGYGLTLSSSGQGGAGGNGVDGGSPGGGSGGGGGGGGLGTGITANATLLGNSSGGDGGHGGSGGYNGDGGSGGAGGAATAVFNIGTEATLQAGVASIGGNGGNGGAALLTYFFPGPFQSGGGGGSGGAGIILTATDQALTNNGNISGGGGGAGGNGLFGHNGSSSNNSGDAYGGGAGGDGGNGASGVSVTSSAKIVNSGTITGGNGGSGGSGGAGGNAVDAGAGGNGGSGGAGGNGGIGLVFVNSGSLVNTGSITGGNGSIGGAGGAAGSGGSSSGVGGAAGALGSAGYGGAGVVGSGVDIINTGIISGGLGSGPVGTRTAVIFTGGINSISYGGTLNGGVNVAAGSFAPAAVGSSVGQSLAIDGFMTFAAGTSYNIRVSPGGSDSVLATGTATINGGAVNVLAGAGNYAPSTTYTILTATGGRSGTFTDGVTSSLAFLDPSLSYDANNVYLTMTRNTINFADIAITRNQIATGGGIASLGLGNAVYNAVLNLSTSQAQDAFDQLSGEIHASAKAAMIEDSRFVRSAVNDRLRATFDSVGASDGGSGPHEGRQLGASAATSGGPAVWGQGFGSWGHWNSDGNAAKLNRSIGGFFVGADAPVFDTWRLGAVAGYSNTSFEGSSLGSSVSSDNYHIGLYGGTNWDDFAFRGGAAYAWHDISTDRSIQFPGLADSLKGDYHAAAVQVFGEFGYRMQANNIAFEPFANLAYVNLHTGGFTEKGGSAALTSASDSSGITATTLGLRASTSFNLNETPVTAKGMLGWRHAYGDVTPNSVMRAAAGSEAFSIDGVPIARDAAVIEAGLELALSPTTMLGVSYGGKFGSGVADQTFSAKFDLKF</sequence>
<dbReference type="InterPro" id="IPR005546">
    <property type="entry name" value="Autotransporte_beta"/>
</dbReference>
<dbReference type="NCBIfam" id="TIGR01414">
    <property type="entry name" value="autotrans_barl"/>
    <property type="match status" value="1"/>
</dbReference>
<dbReference type="Gene3D" id="2.40.128.130">
    <property type="entry name" value="Autotransporter beta-domain"/>
    <property type="match status" value="1"/>
</dbReference>
<keyword evidence="3" id="KW-0614">Plasmid</keyword>
<dbReference type="SUPFAM" id="SSF53756">
    <property type="entry name" value="UDP-Glycosyltransferase/glycogen phosphorylase"/>
    <property type="match status" value="1"/>
</dbReference>
<proteinExistence type="predicted"/>
<evidence type="ECO:0000313" key="3">
    <source>
        <dbReference type="EMBL" id="WLS05241.1"/>
    </source>
</evidence>
<geneLocation type="plasmid" evidence="3 4">
    <name>unnamed1</name>
</geneLocation>
<feature type="region of interest" description="Disordered" evidence="1">
    <location>
        <begin position="1061"/>
        <end position="1083"/>
    </location>
</feature>
<feature type="region of interest" description="Disordered" evidence="1">
    <location>
        <begin position="535"/>
        <end position="557"/>
    </location>
</feature>
<dbReference type="Pfam" id="PF03797">
    <property type="entry name" value="Autotransporter"/>
    <property type="match status" value="1"/>
</dbReference>
<name>A0ABY9KE71_9HYPH</name>
<accession>A0ABY9KE71</accession>
<dbReference type="SMART" id="SM00869">
    <property type="entry name" value="Autotransporter"/>
    <property type="match status" value="1"/>
</dbReference>
<dbReference type="InterPro" id="IPR001296">
    <property type="entry name" value="Glyco_trans_1"/>
</dbReference>
<feature type="domain" description="Autotransporter" evidence="2">
    <location>
        <begin position="1081"/>
        <end position="1358"/>
    </location>
</feature>
<gene>
    <name evidence="3" type="ORF">Q9315_24115</name>
</gene>
<dbReference type="PANTHER" id="PTHR46401">
    <property type="entry name" value="GLYCOSYLTRANSFERASE WBBK-RELATED"/>
    <property type="match status" value="1"/>
</dbReference>
<dbReference type="PANTHER" id="PTHR46401:SF8">
    <property type="entry name" value="BLL6006 PROTEIN"/>
    <property type="match status" value="1"/>
</dbReference>
<protein>
    <submittedName>
        <fullName evidence="3">Autotransporter domain-containing protein</fullName>
    </submittedName>
</protein>
<evidence type="ECO:0000313" key="4">
    <source>
        <dbReference type="Proteomes" id="UP001225788"/>
    </source>
</evidence>
<feature type="region of interest" description="Disordered" evidence="1">
    <location>
        <begin position="473"/>
        <end position="494"/>
    </location>
</feature>
<dbReference type="PROSITE" id="PS51208">
    <property type="entry name" value="AUTOTRANSPORTER"/>
    <property type="match status" value="1"/>
</dbReference>
<evidence type="ECO:0000259" key="2">
    <source>
        <dbReference type="PROSITE" id="PS51208"/>
    </source>
</evidence>
<evidence type="ECO:0000256" key="1">
    <source>
        <dbReference type="SAM" id="MobiDB-lite"/>
    </source>
</evidence>